<evidence type="ECO:0000313" key="3">
    <source>
        <dbReference type="EMBL" id="TYS65574.1"/>
    </source>
</evidence>
<feature type="compositionally biased region" description="Basic and acidic residues" evidence="2">
    <location>
        <begin position="232"/>
        <end position="251"/>
    </location>
</feature>
<feature type="region of interest" description="Disordered" evidence="2">
    <location>
        <begin position="232"/>
        <end position="257"/>
    </location>
</feature>
<dbReference type="OrthoDB" id="9775794at2"/>
<dbReference type="EMBL" id="VTEV01000007">
    <property type="protein sequence ID" value="TYS65574.1"/>
    <property type="molecule type" value="Genomic_DNA"/>
</dbReference>
<reference evidence="3 4" key="1">
    <citation type="submission" date="2019-08" db="EMBL/GenBank/DDBJ databases">
        <title>Bacillus genomes from the desert of Cuatro Cienegas, Coahuila.</title>
        <authorList>
            <person name="Olmedo-Alvarez G."/>
        </authorList>
    </citation>
    <scope>NUCLEOTIDE SEQUENCE [LARGE SCALE GENOMIC DNA]</scope>
    <source>
        <strain evidence="3 4">CH28_1T</strain>
    </source>
</reference>
<sequence>MSTVNVLDQGSVVVLELNRPEALNAMNVEMLGELERVLDEVSKNEKAKVLIVRGNGNAFSAGGDIKMMLQDNVGGDFDQVMDTIGSIVTKLYTMPKVTISAIHGAAAGLGLSFALASDFVVAHTSTKLAMNFIKIGLIPDGGGHFFMEKRLGEAKAKQMIWEGRTLSAEEAHELGLVDSLADDRMEEEISKRVAALLQAPLQAMLETKMIYAKQSLPRLEQVLELEKNAQRRMRQSEDHKEGIKAFVEKRKPQFSGK</sequence>
<dbReference type="RefSeq" id="WP_148989355.1">
    <property type="nucleotide sequence ID" value="NZ_VTEV01000007.1"/>
</dbReference>
<dbReference type="NCBIfam" id="NF005804">
    <property type="entry name" value="PRK07659.1"/>
    <property type="match status" value="1"/>
</dbReference>
<dbReference type="PANTHER" id="PTHR43459:SF1">
    <property type="entry name" value="EG:BACN32G11.4 PROTEIN"/>
    <property type="match status" value="1"/>
</dbReference>
<dbReference type="STRING" id="79883.GCA_001636495_03720"/>
<dbReference type="AlphaFoldDB" id="A0A5D4STZ1"/>
<accession>A0A5D4STZ1</accession>
<comment type="similarity">
    <text evidence="1">Belongs to the enoyl-CoA hydratase/isomerase family.</text>
</comment>
<dbReference type="InterPro" id="IPR001753">
    <property type="entry name" value="Enoyl-CoA_hydra/iso"/>
</dbReference>
<dbReference type="CDD" id="cd06558">
    <property type="entry name" value="crotonase-like"/>
    <property type="match status" value="1"/>
</dbReference>
<evidence type="ECO:0000256" key="2">
    <source>
        <dbReference type="SAM" id="MobiDB-lite"/>
    </source>
</evidence>
<evidence type="ECO:0000256" key="1">
    <source>
        <dbReference type="ARBA" id="ARBA00005254"/>
    </source>
</evidence>
<dbReference type="EC" id="4.2.1.17" evidence="3"/>
<dbReference type="GO" id="GO:0004300">
    <property type="term" value="F:enoyl-CoA hydratase activity"/>
    <property type="evidence" value="ECO:0007669"/>
    <property type="project" value="UniProtKB-EC"/>
</dbReference>
<name>A0A5D4STZ1_9BACI</name>
<proteinExistence type="inferred from homology"/>
<organism evidence="3 4">
    <name type="scientific">Sutcliffiella horikoshii</name>
    <dbReference type="NCBI Taxonomy" id="79883"/>
    <lineage>
        <taxon>Bacteria</taxon>
        <taxon>Bacillati</taxon>
        <taxon>Bacillota</taxon>
        <taxon>Bacilli</taxon>
        <taxon>Bacillales</taxon>
        <taxon>Bacillaceae</taxon>
        <taxon>Sutcliffiella</taxon>
    </lineage>
</organism>
<dbReference type="PANTHER" id="PTHR43459">
    <property type="entry name" value="ENOYL-COA HYDRATASE"/>
    <property type="match status" value="1"/>
</dbReference>
<protein>
    <submittedName>
        <fullName evidence="3">Enoyl-CoA hydratase</fullName>
        <ecNumber evidence="3">4.2.1.17</ecNumber>
    </submittedName>
</protein>
<evidence type="ECO:0000313" key="4">
    <source>
        <dbReference type="Proteomes" id="UP000322524"/>
    </source>
</evidence>
<keyword evidence="3" id="KW-0456">Lyase</keyword>
<dbReference type="Pfam" id="PF00378">
    <property type="entry name" value="ECH_1"/>
    <property type="match status" value="1"/>
</dbReference>
<dbReference type="Gene3D" id="1.10.12.10">
    <property type="entry name" value="Lyase 2-enoyl-coa Hydratase, Chain A, domain 2"/>
    <property type="match status" value="1"/>
</dbReference>
<dbReference type="Gene3D" id="3.90.226.10">
    <property type="entry name" value="2-enoyl-CoA Hydratase, Chain A, domain 1"/>
    <property type="match status" value="1"/>
</dbReference>
<dbReference type="SUPFAM" id="SSF52096">
    <property type="entry name" value="ClpP/crotonase"/>
    <property type="match status" value="1"/>
</dbReference>
<dbReference type="InterPro" id="IPR014748">
    <property type="entry name" value="Enoyl-CoA_hydra_C"/>
</dbReference>
<comment type="caution">
    <text evidence="3">The sequence shown here is derived from an EMBL/GenBank/DDBJ whole genome shotgun (WGS) entry which is preliminary data.</text>
</comment>
<gene>
    <name evidence="3" type="ORF">FZC76_16880</name>
</gene>
<dbReference type="InterPro" id="IPR029045">
    <property type="entry name" value="ClpP/crotonase-like_dom_sf"/>
</dbReference>
<dbReference type="Proteomes" id="UP000322524">
    <property type="component" value="Unassembled WGS sequence"/>
</dbReference>